<sequence length="125" mass="13580">MKRHILFPLALALAASTIMFGTSACSSKTSTASEEDGPAIAMTVHVKDGEFDPRDVDIEAGGTVMWINDDVASHDLQFLVPNKLYSGVIKPGRAWIHTFTSAGTYDYYCDFHNTMKGSVVVRPAP</sequence>
<reference evidence="6" key="1">
    <citation type="submission" date="2020-05" db="EMBL/GenBank/DDBJ databases">
        <authorList>
            <person name="Chiriac C."/>
            <person name="Salcher M."/>
            <person name="Ghai R."/>
            <person name="Kavagutti S V."/>
        </authorList>
    </citation>
    <scope>NUCLEOTIDE SEQUENCE</scope>
</reference>
<dbReference type="GO" id="GO:0005507">
    <property type="term" value="F:copper ion binding"/>
    <property type="evidence" value="ECO:0007669"/>
    <property type="project" value="InterPro"/>
</dbReference>
<dbReference type="EMBL" id="CAFBNA010000074">
    <property type="protein sequence ID" value="CAB4937073.1"/>
    <property type="molecule type" value="Genomic_DNA"/>
</dbReference>
<dbReference type="PANTHER" id="PTHR36507">
    <property type="entry name" value="BLL1555 PROTEIN"/>
    <property type="match status" value="1"/>
</dbReference>
<evidence type="ECO:0000259" key="5">
    <source>
        <dbReference type="Pfam" id="PF13473"/>
    </source>
</evidence>
<feature type="domain" description="EfeO-type cupredoxin-like" evidence="5">
    <location>
        <begin position="24"/>
        <end position="121"/>
    </location>
</feature>
<evidence type="ECO:0000256" key="4">
    <source>
        <dbReference type="ARBA" id="ARBA00022982"/>
    </source>
</evidence>
<keyword evidence="3" id="KW-0574">Periplasm</keyword>
<protein>
    <submittedName>
        <fullName evidence="6">Unannotated protein</fullName>
    </submittedName>
</protein>
<dbReference type="Pfam" id="PF13473">
    <property type="entry name" value="Cupredoxin_1"/>
    <property type="match status" value="1"/>
</dbReference>
<dbReference type="GO" id="GO:0042597">
    <property type="term" value="C:periplasmic space"/>
    <property type="evidence" value="ECO:0007669"/>
    <property type="project" value="UniProtKB-SubCell"/>
</dbReference>
<gene>
    <name evidence="6" type="ORF">UFOPK1827_01904</name>
    <name evidence="7" type="ORF">UFOPK3708_01208</name>
</gene>
<dbReference type="AlphaFoldDB" id="A0A6J6I672"/>
<name>A0A6J6I672_9ZZZZ</name>
<dbReference type="InterPro" id="IPR008972">
    <property type="entry name" value="Cupredoxin"/>
</dbReference>
<evidence type="ECO:0000256" key="1">
    <source>
        <dbReference type="ARBA" id="ARBA00004418"/>
    </source>
</evidence>
<dbReference type="GO" id="GO:0009055">
    <property type="term" value="F:electron transfer activity"/>
    <property type="evidence" value="ECO:0007669"/>
    <property type="project" value="InterPro"/>
</dbReference>
<keyword evidence="4" id="KW-0249">Electron transport</keyword>
<dbReference type="InterPro" id="IPR052721">
    <property type="entry name" value="ET_Amicyanin"/>
</dbReference>
<dbReference type="EMBL" id="CAEZUO010000144">
    <property type="protein sequence ID" value="CAB4619947.1"/>
    <property type="molecule type" value="Genomic_DNA"/>
</dbReference>
<dbReference type="Gene3D" id="2.60.40.420">
    <property type="entry name" value="Cupredoxins - blue copper proteins"/>
    <property type="match status" value="1"/>
</dbReference>
<evidence type="ECO:0000256" key="2">
    <source>
        <dbReference type="ARBA" id="ARBA00022448"/>
    </source>
</evidence>
<proteinExistence type="predicted"/>
<evidence type="ECO:0000313" key="7">
    <source>
        <dbReference type="EMBL" id="CAB4937073.1"/>
    </source>
</evidence>
<evidence type="ECO:0000313" key="6">
    <source>
        <dbReference type="EMBL" id="CAB4619947.1"/>
    </source>
</evidence>
<comment type="subcellular location">
    <subcellularLocation>
        <location evidence="1">Periplasm</location>
    </subcellularLocation>
</comment>
<dbReference type="InterPro" id="IPR028096">
    <property type="entry name" value="EfeO_Cupredoxin"/>
</dbReference>
<dbReference type="SUPFAM" id="SSF49503">
    <property type="entry name" value="Cupredoxins"/>
    <property type="match status" value="1"/>
</dbReference>
<accession>A0A6J6I672</accession>
<evidence type="ECO:0000256" key="3">
    <source>
        <dbReference type="ARBA" id="ARBA00022764"/>
    </source>
</evidence>
<dbReference type="PROSITE" id="PS51257">
    <property type="entry name" value="PROKAR_LIPOPROTEIN"/>
    <property type="match status" value="1"/>
</dbReference>
<keyword evidence="2" id="KW-0813">Transport</keyword>
<organism evidence="6">
    <name type="scientific">freshwater metagenome</name>
    <dbReference type="NCBI Taxonomy" id="449393"/>
    <lineage>
        <taxon>unclassified sequences</taxon>
        <taxon>metagenomes</taxon>
        <taxon>ecological metagenomes</taxon>
    </lineage>
</organism>
<dbReference type="PANTHER" id="PTHR36507:SF1">
    <property type="entry name" value="BLL1555 PROTEIN"/>
    <property type="match status" value="1"/>
</dbReference>
<dbReference type="PRINTS" id="PR00155">
    <property type="entry name" value="AMICYANIN"/>
</dbReference>
<dbReference type="InterPro" id="IPR002386">
    <property type="entry name" value="Amicyanin/Pseudoazurin"/>
</dbReference>